<dbReference type="Pfam" id="PF00271">
    <property type="entry name" value="Helicase_C"/>
    <property type="match status" value="1"/>
</dbReference>
<dbReference type="InterPro" id="IPR051225">
    <property type="entry name" value="NAD(P)_epim/dehydratase"/>
</dbReference>
<comment type="similarity">
    <text evidence="1">Belongs to the NAD(P)-dependent epimerase/dehydratase family.</text>
</comment>
<dbReference type="PANTHER" id="PTHR42687:SF1">
    <property type="entry name" value="L-THREONINE 3-DEHYDROGENASE, MITOCHONDRIAL"/>
    <property type="match status" value="1"/>
</dbReference>
<dbReference type="CDD" id="cd18787">
    <property type="entry name" value="SF2_C_DEAD"/>
    <property type="match status" value="1"/>
</dbReference>
<dbReference type="PANTHER" id="PTHR42687">
    <property type="entry name" value="L-THREONINE 3-DEHYDROGENASE"/>
    <property type="match status" value="1"/>
</dbReference>
<proteinExistence type="inferred from homology"/>
<dbReference type="EMBL" id="JAKROA010000004">
    <property type="protein sequence ID" value="KAL5107734.1"/>
    <property type="molecule type" value="Genomic_DNA"/>
</dbReference>
<keyword evidence="7" id="KW-1185">Reference proteome</keyword>
<comment type="caution">
    <text evidence="6">The sequence shown here is derived from an EMBL/GenBank/DDBJ whole genome shotgun (WGS) entry which is preliminary data.</text>
</comment>
<reference evidence="6 7" key="1">
    <citation type="journal article" date="2022" name="Front. Cell. Infect. Microbiol.">
        <title>The Genomes of Two Strains of Taenia crassiceps the Animal Model for the Study of Human Cysticercosis.</title>
        <authorList>
            <person name="Bobes R.J."/>
            <person name="Estrada K."/>
            <person name="Rios-Valencia D.G."/>
            <person name="Calderon-Gallegos A."/>
            <person name="de la Torre P."/>
            <person name="Carrero J.C."/>
            <person name="Sanchez-Flores A."/>
            <person name="Laclette J.P."/>
        </authorList>
    </citation>
    <scope>NUCLEOTIDE SEQUENCE [LARGE SCALE GENOMIC DNA]</scope>
    <source>
        <strain evidence="6">WFUcys</strain>
    </source>
</reference>
<evidence type="ECO:0000256" key="3">
    <source>
        <dbReference type="ARBA" id="ARBA00022840"/>
    </source>
</evidence>
<evidence type="ECO:0000259" key="5">
    <source>
        <dbReference type="PROSITE" id="PS51194"/>
    </source>
</evidence>
<dbReference type="Pfam" id="PF01370">
    <property type="entry name" value="Epimerase"/>
    <property type="match status" value="1"/>
</dbReference>
<evidence type="ECO:0000256" key="2">
    <source>
        <dbReference type="ARBA" id="ARBA00022741"/>
    </source>
</evidence>
<evidence type="ECO:0000259" key="4">
    <source>
        <dbReference type="PROSITE" id="PS51192"/>
    </source>
</evidence>
<dbReference type="Pfam" id="PF00270">
    <property type="entry name" value="DEAD"/>
    <property type="match status" value="1"/>
</dbReference>
<dbReference type="SUPFAM" id="SSF52540">
    <property type="entry name" value="P-loop containing nucleoside triphosphate hydrolases"/>
    <property type="match status" value="1"/>
</dbReference>
<keyword evidence="3" id="KW-0067">ATP-binding</keyword>
<gene>
    <name evidence="6" type="ORF">TcWFU_005134</name>
</gene>
<feature type="domain" description="Helicase C-terminal" evidence="5">
    <location>
        <begin position="719"/>
        <end position="861"/>
    </location>
</feature>
<dbReference type="InterPro" id="IPR036291">
    <property type="entry name" value="NAD(P)-bd_dom_sf"/>
</dbReference>
<organism evidence="6 7">
    <name type="scientific">Taenia crassiceps</name>
    <dbReference type="NCBI Taxonomy" id="6207"/>
    <lineage>
        <taxon>Eukaryota</taxon>
        <taxon>Metazoa</taxon>
        <taxon>Spiralia</taxon>
        <taxon>Lophotrochozoa</taxon>
        <taxon>Platyhelminthes</taxon>
        <taxon>Cestoda</taxon>
        <taxon>Eucestoda</taxon>
        <taxon>Cyclophyllidea</taxon>
        <taxon>Taeniidae</taxon>
        <taxon>Taenia</taxon>
    </lineage>
</organism>
<evidence type="ECO:0000313" key="6">
    <source>
        <dbReference type="EMBL" id="KAL5107734.1"/>
    </source>
</evidence>
<dbReference type="InterPro" id="IPR011545">
    <property type="entry name" value="DEAD/DEAH_box_helicase_dom"/>
</dbReference>
<dbReference type="InterPro" id="IPR001509">
    <property type="entry name" value="Epimerase_deHydtase"/>
</dbReference>
<dbReference type="PROSITE" id="PS51194">
    <property type="entry name" value="HELICASE_CTER"/>
    <property type="match status" value="1"/>
</dbReference>
<keyword evidence="2" id="KW-0547">Nucleotide-binding</keyword>
<accession>A0ABR4QDP1</accession>
<dbReference type="InterPro" id="IPR001650">
    <property type="entry name" value="Helicase_C-like"/>
</dbReference>
<dbReference type="Gene3D" id="3.40.50.720">
    <property type="entry name" value="NAD(P)-binding Rossmann-like Domain"/>
    <property type="match status" value="1"/>
</dbReference>
<dbReference type="PROSITE" id="PS51192">
    <property type="entry name" value="HELICASE_ATP_BIND_1"/>
    <property type="match status" value="1"/>
</dbReference>
<evidence type="ECO:0000256" key="1">
    <source>
        <dbReference type="ARBA" id="ARBA00007637"/>
    </source>
</evidence>
<name>A0ABR4QDP1_9CEST</name>
<dbReference type="InterPro" id="IPR027417">
    <property type="entry name" value="P-loop_NTPase"/>
</dbReference>
<dbReference type="Proteomes" id="UP001651158">
    <property type="component" value="Unassembled WGS sequence"/>
</dbReference>
<dbReference type="SMART" id="SM00490">
    <property type="entry name" value="HELICc"/>
    <property type="match status" value="1"/>
</dbReference>
<dbReference type="Gene3D" id="3.40.50.300">
    <property type="entry name" value="P-loop containing nucleotide triphosphate hydrolases"/>
    <property type="match status" value="2"/>
</dbReference>
<sequence>MLLRQATLACQRAFSLFAARATPASVNSKRYHRTGACSHQSSPKILITGGLGQLGMPLARVFRSKYGQDSVIVTDIKKPDPAVKDLGHFEFADIMDADGLRELIVEHRIDWLIHFSALLSAIGEQNTPLAMKVNIGGLHNIFNVAREFNLRLFIPSTIGAFGPNSPRNPTPDDCIQQPNTIYGVSKVHAELLGMYLNHRYGLDFRSLRLPGVISADVEPGGGTTDYAIHIFKYAMRGEPYPCFLSQNTRLPMIWIDDVIRAMAEVMECPREKLKRCVYNLAGVSFTPKEINEAMLRGMHRHGLLEQLKTRLLTVGQKFWTIPTLGQTGAGGTKSTLMAWSTRCLSTSRLIQTKMKYGFHRNFLKTQLSGPLLKGWMSLGRPKSRLKKSSCSTEPTNYCDYKSIPYNCTKELLRKPPQIYKPRLPPVLSFTSLLKPPYNFPSDTTDILSSLNYAKPMPVQAEVIPMFYEECNILVGSPTGSGKTAAYLLPILNFAACAKIPQNSQKKHIVRPHSIILSTTQELLGQIWTEAVKLGQSLFPEHGRIAVLRRNHYGLRRKRNEEMKSIVKKTRELRLPLDTKILITTPKRLAMLLIQTGIQCPINFSCLRWLVIDECDKMLESNIGDNASVLRAFRSQLTSILHSIRAYATKFPNVALFSATLTPPVVAWATEQLGSVDYSPLGGLVKVQLGDCNAAVSVVRQELRYCGSEQGKLLELRKMLIDGLVYPCLIFTESRKRATDLFTEIILCDKHIHVSILSSEKSEAQRIATVKAFREGKVNVLICTDLLGRGMDFKSLMMVVNYDLPPSPVEYIHRVGRTGRAGRAGGRAVTLWTDADLPHMDSILDVMKRSGAEVDPDLQRLVAAWKSRKAQQTRARALGGVVSQRKGERKLAAKVVLKRSRGETNRERDLLRPWNPHRESITEVPGSKSRHLRIMSGKSMVGGGVRAKKRKRVVKKGA</sequence>
<feature type="domain" description="Helicase ATP-binding" evidence="4">
    <location>
        <begin position="463"/>
        <end position="678"/>
    </location>
</feature>
<dbReference type="SMART" id="SM00487">
    <property type="entry name" value="DEXDc"/>
    <property type="match status" value="1"/>
</dbReference>
<evidence type="ECO:0000313" key="7">
    <source>
        <dbReference type="Proteomes" id="UP001651158"/>
    </source>
</evidence>
<dbReference type="SUPFAM" id="SSF51735">
    <property type="entry name" value="NAD(P)-binding Rossmann-fold domains"/>
    <property type="match status" value="1"/>
</dbReference>
<dbReference type="InterPro" id="IPR014001">
    <property type="entry name" value="Helicase_ATP-bd"/>
</dbReference>
<protein>
    <submittedName>
        <fullName evidence="6">L-threonine 3-dehydrogenase mitochondrial</fullName>
    </submittedName>
</protein>